<dbReference type="EMBL" id="JBBCAQ010000037">
    <property type="protein sequence ID" value="KAK7573809.1"/>
    <property type="molecule type" value="Genomic_DNA"/>
</dbReference>
<dbReference type="AlphaFoldDB" id="A0AAN9XY52"/>
<evidence type="ECO:0000256" key="1">
    <source>
        <dbReference type="SAM" id="MobiDB-lite"/>
    </source>
</evidence>
<evidence type="ECO:0000313" key="3">
    <source>
        <dbReference type="Proteomes" id="UP001367676"/>
    </source>
</evidence>
<sequence>MNSKATKYELHESGGLKDTTKVQQVATAVCISAFGLRTPKLCTASAVLYVASFVFRRLSTHISSGSAPSSEYGSKLENASTQS</sequence>
<evidence type="ECO:0000313" key="2">
    <source>
        <dbReference type="EMBL" id="KAK7573809.1"/>
    </source>
</evidence>
<dbReference type="Proteomes" id="UP001367676">
    <property type="component" value="Unassembled WGS sequence"/>
</dbReference>
<accession>A0AAN9XY52</accession>
<keyword evidence="3" id="KW-1185">Reference proteome</keyword>
<reference evidence="2 3" key="1">
    <citation type="submission" date="2024-03" db="EMBL/GenBank/DDBJ databases">
        <title>Adaptation during the transition from Ophiocordyceps entomopathogen to insect associate is accompanied by gene loss and intensified selection.</title>
        <authorList>
            <person name="Ward C.M."/>
            <person name="Onetto C.A."/>
            <person name="Borneman A.R."/>
        </authorList>
    </citation>
    <scope>NUCLEOTIDE SEQUENCE [LARGE SCALE GENOMIC DNA]</scope>
    <source>
        <strain evidence="2">AWRI1</strain>
        <tissue evidence="2">Single Adult Female</tissue>
    </source>
</reference>
<comment type="caution">
    <text evidence="2">The sequence shown here is derived from an EMBL/GenBank/DDBJ whole genome shotgun (WGS) entry which is preliminary data.</text>
</comment>
<proteinExistence type="predicted"/>
<feature type="compositionally biased region" description="Low complexity" evidence="1">
    <location>
        <begin position="63"/>
        <end position="73"/>
    </location>
</feature>
<protein>
    <submittedName>
        <fullName evidence="2">Uncharacterized protein</fullName>
    </submittedName>
</protein>
<feature type="region of interest" description="Disordered" evidence="1">
    <location>
        <begin position="63"/>
        <end position="83"/>
    </location>
</feature>
<gene>
    <name evidence="2" type="ORF">V9T40_011000</name>
</gene>
<name>A0AAN9XY52_9HEMI</name>
<organism evidence="2 3">
    <name type="scientific">Parthenolecanium corni</name>
    <dbReference type="NCBI Taxonomy" id="536013"/>
    <lineage>
        <taxon>Eukaryota</taxon>
        <taxon>Metazoa</taxon>
        <taxon>Ecdysozoa</taxon>
        <taxon>Arthropoda</taxon>
        <taxon>Hexapoda</taxon>
        <taxon>Insecta</taxon>
        <taxon>Pterygota</taxon>
        <taxon>Neoptera</taxon>
        <taxon>Paraneoptera</taxon>
        <taxon>Hemiptera</taxon>
        <taxon>Sternorrhyncha</taxon>
        <taxon>Coccoidea</taxon>
        <taxon>Coccidae</taxon>
        <taxon>Parthenolecanium</taxon>
    </lineage>
</organism>